<organism evidence="1 2">
    <name type="scientific">Blautia acetigignens</name>
    <dbReference type="NCBI Taxonomy" id="2981783"/>
    <lineage>
        <taxon>Bacteria</taxon>
        <taxon>Bacillati</taxon>
        <taxon>Bacillota</taxon>
        <taxon>Clostridia</taxon>
        <taxon>Lachnospirales</taxon>
        <taxon>Lachnospiraceae</taxon>
        <taxon>Blautia</taxon>
    </lineage>
</organism>
<protein>
    <submittedName>
        <fullName evidence="1">DUF6783 domain-containing protein</fullName>
    </submittedName>
</protein>
<dbReference type="Proteomes" id="UP001470752">
    <property type="component" value="Unassembled WGS sequence"/>
</dbReference>
<keyword evidence="2" id="KW-1185">Reference proteome</keyword>
<evidence type="ECO:0000313" key="1">
    <source>
        <dbReference type="EMBL" id="MEQ2415262.1"/>
    </source>
</evidence>
<proteinExistence type="predicted"/>
<dbReference type="InterPro" id="IPR046710">
    <property type="entry name" value="DUF6783"/>
</dbReference>
<accession>A0ABV1CS97</accession>
<comment type="caution">
    <text evidence="1">The sequence shown here is derived from an EMBL/GenBank/DDBJ whole genome shotgun (WGS) entry which is preliminary data.</text>
</comment>
<evidence type="ECO:0000313" key="2">
    <source>
        <dbReference type="Proteomes" id="UP001470752"/>
    </source>
</evidence>
<dbReference type="Pfam" id="PF20574">
    <property type="entry name" value="DUF6783"/>
    <property type="match status" value="1"/>
</dbReference>
<dbReference type="EMBL" id="JBBNFW010000211">
    <property type="protein sequence ID" value="MEQ2415262.1"/>
    <property type="molecule type" value="Genomic_DNA"/>
</dbReference>
<name>A0ABV1CS97_9FIRM</name>
<sequence length="51" mass="5474">MSELQTGSRACPQNHSCNLHPPLCGRFCPNSVAVARYGALIRTKSPTNCDA</sequence>
<reference evidence="1 2" key="1">
    <citation type="submission" date="2024-04" db="EMBL/GenBank/DDBJ databases">
        <title>Human intestinal bacterial collection.</title>
        <authorList>
            <person name="Pauvert C."/>
            <person name="Hitch T.C.A."/>
            <person name="Clavel T."/>
        </authorList>
    </citation>
    <scope>NUCLEOTIDE SEQUENCE [LARGE SCALE GENOMIC DNA]</scope>
    <source>
        <strain evidence="1 2">CLA-AA-H161</strain>
    </source>
</reference>
<feature type="non-terminal residue" evidence="1">
    <location>
        <position position="51"/>
    </location>
</feature>
<gene>
    <name evidence="1" type="ORF">AAAX94_19935</name>
</gene>